<dbReference type="STRING" id="477680.SAMN05421788_104453"/>
<dbReference type="KEGG" id="fln:FLA_6237"/>
<keyword evidence="2" id="KW-1185">Reference proteome</keyword>
<accession>A0A173MRQ4</accession>
<sequence>MSTHKEFLPVNWVDGMKINKNHFISQQHASTYQQAISSSCLLNNHNYGLLPATNINQARAGVWLNADNQQHVQVRVMECRAVTRGGYPIAFHNDTALDNSSLSARIPGLSVPFSDLAGKQNAYYIVLSINPYERVPSGAANPEEVPARLPYTTPAYSVMLLPVAETNMHSLGSFQLPVGKVHTMEQRVMLDESYIPPCVAVNSHVVLLEAHASLEQFYGRMELNAVQIIQKILQKKQQNDLSEPVQRMCENMLVYIANVYTQLKLEGLYAPPVTLVSGAAGFARIVKNTLDLYTGTIREELLNYFAEWCGIKQTDLEDSVTALCNYQYDHLDIYAGVDKVLTFSAVALKLFNTLAALDYIGKKKEAGIFVKEQVIVPEEEVQMKKRRSFLAD</sequence>
<dbReference type="AlphaFoldDB" id="A0A173MRQ4"/>
<dbReference type="OrthoDB" id="1090702at2"/>
<organism evidence="1 2">
    <name type="scientific">Filimonas lacunae</name>
    <dbReference type="NCBI Taxonomy" id="477680"/>
    <lineage>
        <taxon>Bacteria</taxon>
        <taxon>Pseudomonadati</taxon>
        <taxon>Bacteroidota</taxon>
        <taxon>Chitinophagia</taxon>
        <taxon>Chitinophagales</taxon>
        <taxon>Chitinophagaceae</taxon>
        <taxon>Filimonas</taxon>
    </lineage>
</organism>
<dbReference type="EMBL" id="FTOR01000004">
    <property type="protein sequence ID" value="SIT18580.1"/>
    <property type="molecule type" value="Genomic_DNA"/>
</dbReference>
<proteinExistence type="predicted"/>
<evidence type="ECO:0000313" key="2">
    <source>
        <dbReference type="Proteomes" id="UP000186917"/>
    </source>
</evidence>
<dbReference type="RefSeq" id="WP_076379759.1">
    <property type="nucleotide sequence ID" value="NZ_AP017422.1"/>
</dbReference>
<evidence type="ECO:0000313" key="1">
    <source>
        <dbReference type="EMBL" id="SIT18580.1"/>
    </source>
</evidence>
<name>A0A173MRQ4_9BACT</name>
<reference evidence="2" key="1">
    <citation type="submission" date="2017-01" db="EMBL/GenBank/DDBJ databases">
        <authorList>
            <person name="Varghese N."/>
            <person name="Submissions S."/>
        </authorList>
    </citation>
    <scope>NUCLEOTIDE SEQUENCE [LARGE SCALE GENOMIC DNA]</scope>
    <source>
        <strain evidence="2">DSM 21054</strain>
    </source>
</reference>
<dbReference type="Proteomes" id="UP000186917">
    <property type="component" value="Unassembled WGS sequence"/>
</dbReference>
<gene>
    <name evidence="1" type="ORF">SAMN05421788_104453</name>
</gene>
<protein>
    <submittedName>
        <fullName evidence="1">Predicted component of the type VI protein secretion system</fullName>
    </submittedName>
</protein>